<dbReference type="Gene3D" id="2.40.260.10">
    <property type="entry name" value="Sortase"/>
    <property type="match status" value="1"/>
</dbReference>
<feature type="compositionally biased region" description="Low complexity" evidence="2">
    <location>
        <begin position="113"/>
        <end position="142"/>
    </location>
</feature>
<feature type="compositionally biased region" description="Pro residues" evidence="2">
    <location>
        <begin position="100"/>
        <end position="109"/>
    </location>
</feature>
<accession>A0ABY8A1G8</accession>
<feature type="compositionally biased region" description="Basic and acidic residues" evidence="2">
    <location>
        <begin position="353"/>
        <end position="373"/>
    </location>
</feature>
<dbReference type="CDD" id="cd05830">
    <property type="entry name" value="Sortase_E"/>
    <property type="match status" value="1"/>
</dbReference>
<proteinExistence type="predicted"/>
<dbReference type="SUPFAM" id="SSF63817">
    <property type="entry name" value="Sortase"/>
    <property type="match status" value="1"/>
</dbReference>
<dbReference type="NCBIfam" id="NF033747">
    <property type="entry name" value="class_E_sortase"/>
    <property type="match status" value="1"/>
</dbReference>
<dbReference type="Pfam" id="PF04203">
    <property type="entry name" value="Sortase"/>
    <property type="match status" value="1"/>
</dbReference>
<sequence>MSDDWRDGRDGRHRAGHSDDPTDFLTPVDRPTTSQQSSQPARSTNGHWPDPVPPHPGPPPATAPQAGPPRAVPPPVPPPWAPPVGSPQSGAPVSGHRPVPSSPVPPTGPPGAGTPAGRPATAGAPAQPATFTSAGQQATATPPGTPPTAAPPRWPGNPSTRPVDARRSGPAQADEQRPYPAAETSRAAAEPYGRRPDPVALRPGAPESAGAPRSGNGVEGPTVVLAKVGPRGDRTPADLPGPNPDQRGPNPDQRGPNPDQRGPNPDQRGPNAAQRGPAWPDPGANPDRHRPNLDQRGANDGPTALIPTVDPGQRQPISGGQEQRRPAGDPGQRRPVDAVTVVGANAPTSPVGRPDHPNGTDRPQSTDRRHGADWPRSTVGSNGTSRPDHAADVPVAATAGIAASRRPPVGPSLDSTALMGAVPRTPVHDDEPAGGTAATDSRPQPRRGERVVQLRPEQTGEGYKSVYSELTRPTLWSRLRTGIRVSGEVLITFGLVVLLFAGYEVWGKSAIVDAHQNDLSQQLEQAWGPSGDPTVAPSASPSPSASPKPPVNGKPIAGLYIPKLDKNWVVVEGVTQKDIRYAPGHYPDSAMPGQVGNFSVAGHRNRATFWRLDELDNGDVIVVEGKTEWYIYRVSQSRIVKPSQVEVVAPVPGKPGAKPSKAMLTLTTCNPKFDNYERLIIHAELEGTQPKSAGRPAELGG</sequence>
<reference evidence="3 4" key="1">
    <citation type="submission" date="2023-02" db="EMBL/GenBank/DDBJ databases">
        <authorList>
            <person name="Mo P."/>
        </authorList>
    </citation>
    <scope>NUCLEOTIDE SEQUENCE [LARGE SCALE GENOMIC DNA]</scope>
    <source>
        <strain evidence="3 4">HUAS 3</strain>
    </source>
</reference>
<dbReference type="InterPro" id="IPR023365">
    <property type="entry name" value="Sortase_dom-sf"/>
</dbReference>
<dbReference type="InterPro" id="IPR042003">
    <property type="entry name" value="Sortase_E"/>
</dbReference>
<evidence type="ECO:0000313" key="3">
    <source>
        <dbReference type="EMBL" id="WDZ87959.1"/>
    </source>
</evidence>
<keyword evidence="1" id="KW-0378">Hydrolase</keyword>
<dbReference type="EMBL" id="CP118615">
    <property type="protein sequence ID" value="WDZ87959.1"/>
    <property type="molecule type" value="Genomic_DNA"/>
</dbReference>
<dbReference type="NCBIfam" id="TIGR01076">
    <property type="entry name" value="sortase_fam"/>
    <property type="match status" value="1"/>
</dbReference>
<name>A0ABY8A1G8_9ACTN</name>
<feature type="compositionally biased region" description="Low complexity" evidence="2">
    <location>
        <begin position="86"/>
        <end position="99"/>
    </location>
</feature>
<dbReference type="Proteomes" id="UP001219605">
    <property type="component" value="Chromosome"/>
</dbReference>
<gene>
    <name evidence="3" type="ORF">PVK37_06600</name>
</gene>
<evidence type="ECO:0000256" key="2">
    <source>
        <dbReference type="SAM" id="MobiDB-lite"/>
    </source>
</evidence>
<feature type="region of interest" description="Disordered" evidence="2">
    <location>
        <begin position="524"/>
        <end position="551"/>
    </location>
</feature>
<keyword evidence="4" id="KW-1185">Reference proteome</keyword>
<feature type="compositionally biased region" description="Polar residues" evidence="2">
    <location>
        <begin position="31"/>
        <end position="46"/>
    </location>
</feature>
<feature type="compositionally biased region" description="Basic and acidic residues" evidence="2">
    <location>
        <begin position="1"/>
        <end position="10"/>
    </location>
</feature>
<protein>
    <submittedName>
        <fullName evidence="3">Class E sortase</fullName>
    </submittedName>
</protein>
<dbReference type="InterPro" id="IPR053465">
    <property type="entry name" value="Sortase_Class_E"/>
</dbReference>
<evidence type="ECO:0000256" key="1">
    <source>
        <dbReference type="ARBA" id="ARBA00022801"/>
    </source>
</evidence>
<evidence type="ECO:0000313" key="4">
    <source>
        <dbReference type="Proteomes" id="UP001219605"/>
    </source>
</evidence>
<feature type="compositionally biased region" description="Basic and acidic residues" evidence="2">
    <location>
        <begin position="322"/>
        <end position="336"/>
    </location>
</feature>
<dbReference type="InterPro" id="IPR005754">
    <property type="entry name" value="Sortase"/>
</dbReference>
<feature type="region of interest" description="Disordered" evidence="2">
    <location>
        <begin position="422"/>
        <end position="459"/>
    </location>
</feature>
<feature type="compositionally biased region" description="Pro residues" evidence="2">
    <location>
        <begin position="50"/>
        <end position="85"/>
    </location>
</feature>
<feature type="region of interest" description="Disordered" evidence="2">
    <location>
        <begin position="1"/>
        <end position="390"/>
    </location>
</feature>
<organism evidence="3 4">
    <name type="scientific">Micromonospora cathayae</name>
    <dbReference type="NCBI Taxonomy" id="3028804"/>
    <lineage>
        <taxon>Bacteria</taxon>
        <taxon>Bacillati</taxon>
        <taxon>Actinomycetota</taxon>
        <taxon>Actinomycetes</taxon>
        <taxon>Micromonosporales</taxon>
        <taxon>Micromonosporaceae</taxon>
        <taxon>Micromonospora</taxon>
    </lineage>
</organism>
<feature type="compositionally biased region" description="Pro residues" evidence="2">
    <location>
        <begin position="143"/>
        <end position="155"/>
    </location>
</feature>